<name>A0A2S2QC30_9HEMI</name>
<dbReference type="EMBL" id="GGMS01006093">
    <property type="protein sequence ID" value="MBY75296.1"/>
    <property type="molecule type" value="Transcribed_RNA"/>
</dbReference>
<evidence type="ECO:0000313" key="1">
    <source>
        <dbReference type="EMBL" id="MBY75296.1"/>
    </source>
</evidence>
<reference evidence="1" key="1">
    <citation type="submission" date="2018-04" db="EMBL/GenBank/DDBJ databases">
        <title>Transcriptome assembly of Sipha flava.</title>
        <authorList>
            <person name="Scully E.D."/>
            <person name="Geib S.M."/>
            <person name="Palmer N.A."/>
            <person name="Koch K."/>
            <person name="Bradshaw J."/>
            <person name="Heng-Moss T."/>
            <person name="Sarath G."/>
        </authorList>
    </citation>
    <scope>NUCLEOTIDE SEQUENCE</scope>
</reference>
<accession>A0A2S2QC30</accession>
<protein>
    <submittedName>
        <fullName evidence="1">Uncharacterized protein</fullName>
    </submittedName>
</protein>
<proteinExistence type="predicted"/>
<organism evidence="1">
    <name type="scientific">Sipha flava</name>
    <name type="common">yellow sugarcane aphid</name>
    <dbReference type="NCBI Taxonomy" id="143950"/>
    <lineage>
        <taxon>Eukaryota</taxon>
        <taxon>Metazoa</taxon>
        <taxon>Ecdysozoa</taxon>
        <taxon>Arthropoda</taxon>
        <taxon>Hexapoda</taxon>
        <taxon>Insecta</taxon>
        <taxon>Pterygota</taxon>
        <taxon>Neoptera</taxon>
        <taxon>Paraneoptera</taxon>
        <taxon>Hemiptera</taxon>
        <taxon>Sternorrhyncha</taxon>
        <taxon>Aphidomorpha</taxon>
        <taxon>Aphidoidea</taxon>
        <taxon>Aphididae</taxon>
        <taxon>Sipha</taxon>
    </lineage>
</organism>
<dbReference type="AlphaFoldDB" id="A0A2S2QC30"/>
<gene>
    <name evidence="1" type="ORF">g.48740</name>
</gene>
<sequence length="116" mass="13102">MAIYVLAVPRVVSNVSVLRACVGINRVSYEYGGRRIAVVVVVIVVRCTVNVLSPWAPIVKHSRTCTHVPGKRFAADLRDYYVPAVENENEKEMLQEIRVTDAQRDEREEQKCGEDT</sequence>